<dbReference type="CDD" id="cd06439">
    <property type="entry name" value="CESA_like_1"/>
    <property type="match status" value="1"/>
</dbReference>
<evidence type="ECO:0000313" key="7">
    <source>
        <dbReference type="Proteomes" id="UP000036102"/>
    </source>
</evidence>
<feature type="transmembrane region" description="Helical" evidence="4">
    <location>
        <begin position="313"/>
        <end position="333"/>
    </location>
</feature>
<evidence type="ECO:0000256" key="4">
    <source>
        <dbReference type="SAM" id="Phobius"/>
    </source>
</evidence>
<dbReference type="PATRIC" id="fig|1658765.3.peg.783"/>
<dbReference type="EMBL" id="LFBU01000001">
    <property type="protein sequence ID" value="KMQ74603.1"/>
    <property type="molecule type" value="Genomic_DNA"/>
</dbReference>
<reference evidence="6 7" key="1">
    <citation type="submission" date="2015-06" db="EMBL/GenBank/DDBJ databases">
        <title>Marinobacter subterrani, a genetically tractable neutrophilic iron-oxidizing strain isolated from the Soudan Iron Mine.</title>
        <authorList>
            <person name="Bonis B.M."/>
            <person name="Gralnick J.A."/>
        </authorList>
    </citation>
    <scope>NUCLEOTIDE SEQUENCE [LARGE SCALE GENOMIC DNA]</scope>
    <source>
        <strain evidence="6 7">JG233</strain>
    </source>
</reference>
<dbReference type="GO" id="GO:0016757">
    <property type="term" value="F:glycosyltransferase activity"/>
    <property type="evidence" value="ECO:0007669"/>
    <property type="project" value="UniProtKB-KW"/>
</dbReference>
<dbReference type="InterPro" id="IPR001173">
    <property type="entry name" value="Glyco_trans_2-like"/>
</dbReference>
<dbReference type="SUPFAM" id="SSF53448">
    <property type="entry name" value="Nucleotide-diphospho-sugar transferases"/>
    <property type="match status" value="1"/>
</dbReference>
<feature type="domain" description="Glycosyltransferase 2-like" evidence="5">
    <location>
        <begin position="47"/>
        <end position="207"/>
    </location>
</feature>
<dbReference type="RefSeq" id="WP_048494790.1">
    <property type="nucleotide sequence ID" value="NZ_LFBU01000001.1"/>
</dbReference>
<dbReference type="Pfam" id="PF00535">
    <property type="entry name" value="Glycos_transf_2"/>
    <property type="match status" value="1"/>
</dbReference>
<protein>
    <submittedName>
        <fullName evidence="6">Glycosyltransferase</fullName>
    </submittedName>
</protein>
<accession>A0A0J7J809</accession>
<evidence type="ECO:0000256" key="2">
    <source>
        <dbReference type="ARBA" id="ARBA00022676"/>
    </source>
</evidence>
<comment type="similarity">
    <text evidence="1">Belongs to the glycosyltransferase 2 family.</text>
</comment>
<dbReference type="InterPro" id="IPR029044">
    <property type="entry name" value="Nucleotide-diphossugar_trans"/>
</dbReference>
<dbReference type="PANTHER" id="PTHR43630:SF1">
    <property type="entry name" value="POLY-BETA-1,6-N-ACETYL-D-GLUCOSAMINE SYNTHASE"/>
    <property type="match status" value="1"/>
</dbReference>
<dbReference type="PANTHER" id="PTHR43630">
    <property type="entry name" value="POLY-BETA-1,6-N-ACETYL-D-GLUCOSAMINE SYNTHASE"/>
    <property type="match status" value="1"/>
</dbReference>
<evidence type="ECO:0000313" key="6">
    <source>
        <dbReference type="EMBL" id="KMQ74603.1"/>
    </source>
</evidence>
<evidence type="ECO:0000259" key="5">
    <source>
        <dbReference type="Pfam" id="PF00535"/>
    </source>
</evidence>
<feature type="transmembrane region" description="Helical" evidence="4">
    <location>
        <begin position="288"/>
        <end position="307"/>
    </location>
</feature>
<dbReference type="OrthoDB" id="9766971at2"/>
<keyword evidence="4" id="KW-0472">Membrane</keyword>
<keyword evidence="2" id="KW-0328">Glycosyltransferase</keyword>
<dbReference type="Proteomes" id="UP000036102">
    <property type="component" value="Unassembled WGS sequence"/>
</dbReference>
<dbReference type="AlphaFoldDB" id="A0A0J7J809"/>
<keyword evidence="4" id="KW-1133">Transmembrane helix</keyword>
<proteinExistence type="inferred from homology"/>
<feature type="transmembrane region" description="Helical" evidence="4">
    <location>
        <begin position="6"/>
        <end position="27"/>
    </location>
</feature>
<comment type="caution">
    <text evidence="6">The sequence shown here is derived from an EMBL/GenBank/DDBJ whole genome shotgun (WGS) entry which is preliminary data.</text>
</comment>
<evidence type="ECO:0000256" key="3">
    <source>
        <dbReference type="ARBA" id="ARBA00022679"/>
    </source>
</evidence>
<dbReference type="Gene3D" id="3.90.550.10">
    <property type="entry name" value="Spore Coat Polysaccharide Biosynthesis Protein SpsA, Chain A"/>
    <property type="match status" value="1"/>
</dbReference>
<name>A0A0J7J809_9GAMM</name>
<sequence>MLVILFWFGVVGVLFSYFLYPLILGFIPRRSGIGRDIAQANALQRVSLIVTAHNEAHRIQEKIENCLALDYPELEIIVASDASTDDTDQIVLAYQVRGVKLARSEERKGKEHAQLQAIKRATGDILIFSDVATSIPEDALGRMVRYFDDPTVGAVSSEDRFVSRDGSIVGEGAYVRYEMWLRGLESDRAGLVGLSGSFFAARRSVCDEWDIYSPSDFNTALNCARHGLVAVTAPDVLGLYQDVADASKEYQRKIRTIIRGLTALSRHLEVLNPIRFGWFSFQVFGHKLMRWAVPWFQVLLFIISVLLTGHGVIYKVALLVQILFYGVVIAGHLKPGLRERTVFKIPYFFVQVNLAIARATIDFLKGRRMTVWTPSKR</sequence>
<evidence type="ECO:0000256" key="1">
    <source>
        <dbReference type="ARBA" id="ARBA00006739"/>
    </source>
</evidence>
<dbReference type="STRING" id="1658765.Msub_10789"/>
<keyword evidence="3 6" id="KW-0808">Transferase</keyword>
<organism evidence="6 7">
    <name type="scientific">Marinobacter subterrani</name>
    <dbReference type="NCBI Taxonomy" id="1658765"/>
    <lineage>
        <taxon>Bacteria</taxon>
        <taxon>Pseudomonadati</taxon>
        <taxon>Pseudomonadota</taxon>
        <taxon>Gammaproteobacteria</taxon>
        <taxon>Pseudomonadales</taxon>
        <taxon>Marinobacteraceae</taxon>
        <taxon>Marinobacter</taxon>
    </lineage>
</organism>
<keyword evidence="7" id="KW-1185">Reference proteome</keyword>
<gene>
    <name evidence="6" type="ORF">Msub_10789</name>
</gene>
<keyword evidence="4" id="KW-0812">Transmembrane</keyword>